<evidence type="ECO:0000256" key="5">
    <source>
        <dbReference type="ARBA" id="ARBA00022679"/>
    </source>
</evidence>
<evidence type="ECO:0000256" key="7">
    <source>
        <dbReference type="ARBA" id="ARBA00022777"/>
    </source>
</evidence>
<evidence type="ECO:0000256" key="12">
    <source>
        <dbReference type="SAM" id="Phobius"/>
    </source>
</evidence>
<evidence type="ECO:0000259" key="15">
    <source>
        <dbReference type="PROSITE" id="PS50885"/>
    </source>
</evidence>
<dbReference type="PANTHER" id="PTHR45436:SF5">
    <property type="entry name" value="SENSOR HISTIDINE KINASE TRCS"/>
    <property type="match status" value="1"/>
</dbReference>
<keyword evidence="7" id="KW-0418">Kinase</keyword>
<dbReference type="Pfam" id="PF00512">
    <property type="entry name" value="HisKA"/>
    <property type="match status" value="1"/>
</dbReference>
<evidence type="ECO:0000256" key="2">
    <source>
        <dbReference type="ARBA" id="ARBA00004236"/>
    </source>
</evidence>
<dbReference type="SUPFAM" id="SSF47384">
    <property type="entry name" value="Homodimeric domain of signal transducing histidine kinase"/>
    <property type="match status" value="1"/>
</dbReference>
<dbReference type="InterPro" id="IPR036890">
    <property type="entry name" value="HATPase_C_sf"/>
</dbReference>
<evidence type="ECO:0000313" key="17">
    <source>
        <dbReference type="Proteomes" id="UP000321386"/>
    </source>
</evidence>
<comment type="subcellular location">
    <subcellularLocation>
        <location evidence="2">Cell membrane</location>
    </subcellularLocation>
</comment>
<feature type="signal peptide" evidence="13">
    <location>
        <begin position="1"/>
        <end position="19"/>
    </location>
</feature>
<accession>A0A510URH9</accession>
<dbReference type="GO" id="GO:0000155">
    <property type="term" value="F:phosphorelay sensor kinase activity"/>
    <property type="evidence" value="ECO:0007669"/>
    <property type="project" value="InterPro"/>
</dbReference>
<keyword evidence="13" id="KW-0732">Signal</keyword>
<dbReference type="AlphaFoldDB" id="A0A510URH9"/>
<dbReference type="InterPro" id="IPR005467">
    <property type="entry name" value="His_kinase_dom"/>
</dbReference>
<dbReference type="SUPFAM" id="SSF55874">
    <property type="entry name" value="ATPase domain of HSP90 chaperone/DNA topoisomerase II/histidine kinase"/>
    <property type="match status" value="1"/>
</dbReference>
<feature type="transmembrane region" description="Helical" evidence="12">
    <location>
        <begin position="165"/>
        <end position="187"/>
    </location>
</feature>
<dbReference type="InterPro" id="IPR003594">
    <property type="entry name" value="HATPase_dom"/>
</dbReference>
<keyword evidence="4" id="KW-0597">Phosphoprotein</keyword>
<evidence type="ECO:0000256" key="3">
    <source>
        <dbReference type="ARBA" id="ARBA00012438"/>
    </source>
</evidence>
<dbReference type="EMBL" id="BJUA01000004">
    <property type="protein sequence ID" value="GEK17243.1"/>
    <property type="molecule type" value="Genomic_DNA"/>
</dbReference>
<sequence>MRAKVVAVALATTALGLLGAGLTTYAIQRQDVDDRIEGELTRAAQQFRRIAQANADLPVDGILRAAMQQTLPDPTAGSIALVDGTPAWYAPTTVTVRLEDDPQLVALLRQVPAGDQARLRTVTTDLAQYRVVTVPLVVDDPGQPAGVFAAATVRDLEITRLNETWLTYTYVAAGALAATGVLAWLLLGRVLRPLRALRDSAARVDEGTLDERVPVTTDDDVGEVGHTVNAMLDRLQASMSAQRRLLDDVGHELRTPLTVIGGHLELMDVDDPADVRATRELALDEVDRMRLLVDDLLVLAVADREGFVRPVPTHVGVLTDEVLDKATGLGPRTWRVDKRADAELLVDPRRLTQAWLQLANNAVKFSADGTTITLGSAVADGTLRLWVRDEGVGIAPERQARIFERFERTPQSAGTEGAGLGLAIVAAIASAHGGDVGVSSEPGIGSTFVVTVPAVPVASGGPSDDEQVDDEHVDDARVDDARVDDEQVDDEVAVDGVAGDDRVDDEAAGDERAGRRRRDGGAT</sequence>
<keyword evidence="9" id="KW-0902">Two-component regulatory system</keyword>
<dbReference type="PRINTS" id="PR00344">
    <property type="entry name" value="BCTRLSENSOR"/>
</dbReference>
<feature type="domain" description="HAMP" evidence="15">
    <location>
        <begin position="188"/>
        <end position="240"/>
    </location>
</feature>
<gene>
    <name evidence="16" type="ORF">CPE01_09760</name>
</gene>
<evidence type="ECO:0000313" key="16">
    <source>
        <dbReference type="EMBL" id="GEK17243.1"/>
    </source>
</evidence>
<evidence type="ECO:0000256" key="9">
    <source>
        <dbReference type="ARBA" id="ARBA00023012"/>
    </source>
</evidence>
<dbReference type="CDD" id="cd06225">
    <property type="entry name" value="HAMP"/>
    <property type="match status" value="1"/>
</dbReference>
<dbReference type="Gene3D" id="6.10.340.10">
    <property type="match status" value="1"/>
</dbReference>
<evidence type="ECO:0000256" key="4">
    <source>
        <dbReference type="ARBA" id="ARBA00022553"/>
    </source>
</evidence>
<dbReference type="Proteomes" id="UP000321386">
    <property type="component" value="Unassembled WGS sequence"/>
</dbReference>
<evidence type="ECO:0000256" key="8">
    <source>
        <dbReference type="ARBA" id="ARBA00022989"/>
    </source>
</evidence>
<dbReference type="CDD" id="cd00082">
    <property type="entry name" value="HisKA"/>
    <property type="match status" value="1"/>
</dbReference>
<evidence type="ECO:0000256" key="1">
    <source>
        <dbReference type="ARBA" id="ARBA00000085"/>
    </source>
</evidence>
<evidence type="ECO:0000256" key="10">
    <source>
        <dbReference type="ARBA" id="ARBA00023136"/>
    </source>
</evidence>
<feature type="chain" id="PRO_5039275218" description="histidine kinase" evidence="13">
    <location>
        <begin position="20"/>
        <end position="523"/>
    </location>
</feature>
<dbReference type="CDD" id="cd00075">
    <property type="entry name" value="HATPase"/>
    <property type="match status" value="1"/>
</dbReference>
<dbReference type="InterPro" id="IPR003660">
    <property type="entry name" value="HAMP_dom"/>
</dbReference>
<keyword evidence="10 12" id="KW-0472">Membrane</keyword>
<feature type="domain" description="Histidine kinase" evidence="14">
    <location>
        <begin position="248"/>
        <end position="456"/>
    </location>
</feature>
<dbReference type="SMART" id="SM00388">
    <property type="entry name" value="HisKA"/>
    <property type="match status" value="1"/>
</dbReference>
<dbReference type="PROSITE" id="PS50885">
    <property type="entry name" value="HAMP"/>
    <property type="match status" value="1"/>
</dbReference>
<dbReference type="Pfam" id="PF00672">
    <property type="entry name" value="HAMP"/>
    <property type="match status" value="1"/>
</dbReference>
<dbReference type="Gene3D" id="3.30.565.10">
    <property type="entry name" value="Histidine kinase-like ATPase, C-terminal domain"/>
    <property type="match status" value="1"/>
</dbReference>
<name>A0A510URH9_9CELL</name>
<keyword evidence="6 12" id="KW-0812">Transmembrane</keyword>
<evidence type="ECO:0000256" key="13">
    <source>
        <dbReference type="SAM" id="SignalP"/>
    </source>
</evidence>
<feature type="compositionally biased region" description="Basic residues" evidence="11">
    <location>
        <begin position="514"/>
        <end position="523"/>
    </location>
</feature>
<dbReference type="PANTHER" id="PTHR45436">
    <property type="entry name" value="SENSOR HISTIDINE KINASE YKOH"/>
    <property type="match status" value="1"/>
</dbReference>
<feature type="region of interest" description="Disordered" evidence="11">
    <location>
        <begin position="477"/>
        <end position="523"/>
    </location>
</feature>
<keyword evidence="17" id="KW-1185">Reference proteome</keyword>
<dbReference type="InterPro" id="IPR004358">
    <property type="entry name" value="Sig_transdc_His_kin-like_C"/>
</dbReference>
<dbReference type="GO" id="GO:0005886">
    <property type="term" value="C:plasma membrane"/>
    <property type="evidence" value="ECO:0007669"/>
    <property type="project" value="UniProtKB-SubCell"/>
</dbReference>
<evidence type="ECO:0000256" key="6">
    <source>
        <dbReference type="ARBA" id="ARBA00022692"/>
    </source>
</evidence>
<dbReference type="Gene3D" id="1.10.287.130">
    <property type="match status" value="1"/>
</dbReference>
<protein>
    <recommendedName>
        <fullName evidence="3">histidine kinase</fullName>
        <ecNumber evidence="3">2.7.13.3</ecNumber>
    </recommendedName>
</protein>
<comment type="catalytic activity">
    <reaction evidence="1">
        <text>ATP + protein L-histidine = ADP + protein N-phospho-L-histidine.</text>
        <dbReference type="EC" id="2.7.13.3"/>
    </reaction>
</comment>
<dbReference type="SMART" id="SM00387">
    <property type="entry name" value="HATPase_c"/>
    <property type="match status" value="1"/>
</dbReference>
<keyword evidence="8 12" id="KW-1133">Transmembrane helix</keyword>
<evidence type="ECO:0000259" key="14">
    <source>
        <dbReference type="PROSITE" id="PS50109"/>
    </source>
</evidence>
<evidence type="ECO:0000256" key="11">
    <source>
        <dbReference type="SAM" id="MobiDB-lite"/>
    </source>
</evidence>
<dbReference type="InterPro" id="IPR003661">
    <property type="entry name" value="HisK_dim/P_dom"/>
</dbReference>
<comment type="caution">
    <text evidence="16">The sequence shown here is derived from an EMBL/GenBank/DDBJ whole genome shotgun (WGS) entry which is preliminary data.</text>
</comment>
<dbReference type="SUPFAM" id="SSF158472">
    <property type="entry name" value="HAMP domain-like"/>
    <property type="match status" value="1"/>
</dbReference>
<keyword evidence="5" id="KW-0808">Transferase</keyword>
<dbReference type="Pfam" id="PF02518">
    <property type="entry name" value="HATPase_c"/>
    <property type="match status" value="1"/>
</dbReference>
<dbReference type="PROSITE" id="PS50109">
    <property type="entry name" value="HIS_KIN"/>
    <property type="match status" value="1"/>
</dbReference>
<reference evidence="16 17" key="1">
    <citation type="submission" date="2019-07" db="EMBL/GenBank/DDBJ databases">
        <title>Whole genome shotgun sequence of Cellulomonas persica NBRC 101101.</title>
        <authorList>
            <person name="Hosoyama A."/>
            <person name="Uohara A."/>
            <person name="Ohji S."/>
            <person name="Ichikawa N."/>
        </authorList>
    </citation>
    <scope>NUCLEOTIDE SEQUENCE [LARGE SCALE GENOMIC DNA]</scope>
    <source>
        <strain evidence="16 17">NBRC 101101</strain>
    </source>
</reference>
<dbReference type="InterPro" id="IPR036097">
    <property type="entry name" value="HisK_dim/P_sf"/>
</dbReference>
<dbReference type="EC" id="2.7.13.3" evidence="3"/>
<proteinExistence type="predicted"/>
<dbReference type="InterPro" id="IPR050428">
    <property type="entry name" value="TCS_sensor_his_kinase"/>
</dbReference>
<organism evidence="16 17">
    <name type="scientific">Cellulomonas persica</name>
    <dbReference type="NCBI Taxonomy" id="76861"/>
    <lineage>
        <taxon>Bacteria</taxon>
        <taxon>Bacillati</taxon>
        <taxon>Actinomycetota</taxon>
        <taxon>Actinomycetes</taxon>
        <taxon>Micrococcales</taxon>
        <taxon>Cellulomonadaceae</taxon>
        <taxon>Cellulomonas</taxon>
    </lineage>
</organism>
<dbReference type="SMART" id="SM00304">
    <property type="entry name" value="HAMP"/>
    <property type="match status" value="1"/>
</dbReference>